<organism evidence="1 2">
    <name type="scientific">Phytophthora nicotianae P1976</name>
    <dbReference type="NCBI Taxonomy" id="1317066"/>
    <lineage>
        <taxon>Eukaryota</taxon>
        <taxon>Sar</taxon>
        <taxon>Stramenopiles</taxon>
        <taxon>Oomycota</taxon>
        <taxon>Peronosporomycetes</taxon>
        <taxon>Peronosporales</taxon>
        <taxon>Peronosporaceae</taxon>
        <taxon>Phytophthora</taxon>
    </lineage>
</organism>
<protein>
    <submittedName>
        <fullName evidence="1">Uncharacterized protein</fullName>
    </submittedName>
</protein>
<name>A0A080ZBS5_PHYNI</name>
<dbReference type="OrthoDB" id="136358at2759"/>
<dbReference type="Proteomes" id="UP000028582">
    <property type="component" value="Unassembled WGS sequence"/>
</dbReference>
<sequence length="176" mass="19914">MRRSSTKRSAASSTRTSPDAFMWVMTTHSYRTDKMLETIAGVRRVHYTFNLMEINTSTTNGSTVQEIFGDEDINITLSIKLGEALSDVRAVHKQSHALSLRSSEGYAVLFAKVDAIVSAQDGIAWSEKYVYLKPCTNTKQREFTKLSAETFDSQAVQAWRDAQRRKMSLADFRLML</sequence>
<comment type="caution">
    <text evidence="1">The sequence shown here is derived from an EMBL/GenBank/DDBJ whole genome shotgun (WGS) entry which is preliminary data.</text>
</comment>
<evidence type="ECO:0000313" key="2">
    <source>
        <dbReference type="Proteomes" id="UP000028582"/>
    </source>
</evidence>
<dbReference type="AlphaFoldDB" id="A0A080ZBS5"/>
<dbReference type="EMBL" id="ANJA01003337">
    <property type="protein sequence ID" value="ETO64086.1"/>
    <property type="molecule type" value="Genomic_DNA"/>
</dbReference>
<gene>
    <name evidence="1" type="ORF">F444_18331</name>
</gene>
<evidence type="ECO:0000313" key="1">
    <source>
        <dbReference type="EMBL" id="ETO64086.1"/>
    </source>
</evidence>
<accession>A0A080ZBS5</accession>
<reference evidence="1 2" key="1">
    <citation type="submission" date="2013-11" db="EMBL/GenBank/DDBJ databases">
        <title>The Genome Sequence of Phytophthora parasitica P1976.</title>
        <authorList>
            <consortium name="The Broad Institute Genomics Platform"/>
            <person name="Russ C."/>
            <person name="Tyler B."/>
            <person name="Panabieres F."/>
            <person name="Shan W."/>
            <person name="Tripathy S."/>
            <person name="Grunwald N."/>
            <person name="Machado M."/>
            <person name="Johnson C.S."/>
            <person name="Walker B."/>
            <person name="Young S."/>
            <person name="Zeng Q."/>
            <person name="Gargeya S."/>
            <person name="Fitzgerald M."/>
            <person name="Haas B."/>
            <person name="Abouelleil A."/>
            <person name="Allen A.W."/>
            <person name="Alvarado L."/>
            <person name="Arachchi H.M."/>
            <person name="Berlin A.M."/>
            <person name="Chapman S.B."/>
            <person name="Gainer-Dewar J."/>
            <person name="Goldberg J."/>
            <person name="Griggs A."/>
            <person name="Gujja S."/>
            <person name="Hansen M."/>
            <person name="Howarth C."/>
            <person name="Imamovic A."/>
            <person name="Ireland A."/>
            <person name="Larimer J."/>
            <person name="McCowan C."/>
            <person name="Murphy C."/>
            <person name="Pearson M."/>
            <person name="Poon T.W."/>
            <person name="Priest M."/>
            <person name="Roberts A."/>
            <person name="Saif S."/>
            <person name="Shea T."/>
            <person name="Sisk P."/>
            <person name="Sykes S."/>
            <person name="Wortman J."/>
            <person name="Nusbaum C."/>
            <person name="Birren B."/>
        </authorList>
    </citation>
    <scope>NUCLEOTIDE SEQUENCE [LARGE SCALE GENOMIC DNA]</scope>
    <source>
        <strain evidence="1 2">P1976</strain>
    </source>
</reference>
<proteinExistence type="predicted"/>